<dbReference type="RefSeq" id="WP_251259438.1">
    <property type="nucleotide sequence ID" value="NZ_JAMQGP010000001.1"/>
</dbReference>
<dbReference type="NCBIfam" id="NF004402">
    <property type="entry name" value="PRK05758.2-2"/>
    <property type="match status" value="1"/>
</dbReference>
<gene>
    <name evidence="8 9" type="primary">atpH</name>
    <name evidence="9" type="ORF">NAF29_00350</name>
</gene>
<dbReference type="AlphaFoldDB" id="A0AA41W3I2"/>
<dbReference type="InterPro" id="IPR026015">
    <property type="entry name" value="ATP_synth_OSCP/delta_N_sf"/>
</dbReference>
<evidence type="ECO:0000256" key="2">
    <source>
        <dbReference type="ARBA" id="ARBA00022448"/>
    </source>
</evidence>
<evidence type="ECO:0000313" key="9">
    <source>
        <dbReference type="EMBL" id="MCM2678121.1"/>
    </source>
</evidence>
<dbReference type="NCBIfam" id="TIGR01145">
    <property type="entry name" value="ATP_synt_delta"/>
    <property type="match status" value="1"/>
</dbReference>
<dbReference type="GO" id="GO:0046933">
    <property type="term" value="F:proton-transporting ATP synthase activity, rotational mechanism"/>
    <property type="evidence" value="ECO:0007669"/>
    <property type="project" value="UniProtKB-UniRule"/>
</dbReference>
<keyword evidence="8" id="KW-1003">Cell membrane</keyword>
<evidence type="ECO:0000256" key="7">
    <source>
        <dbReference type="ARBA" id="ARBA00023310"/>
    </source>
</evidence>
<dbReference type="PANTHER" id="PTHR11910">
    <property type="entry name" value="ATP SYNTHASE DELTA CHAIN"/>
    <property type="match status" value="1"/>
</dbReference>
<keyword evidence="3 8" id="KW-0375">Hydrogen ion transport</keyword>
<dbReference type="NCBIfam" id="NF004404">
    <property type="entry name" value="PRK05758.2-5"/>
    <property type="match status" value="1"/>
</dbReference>
<evidence type="ECO:0000256" key="8">
    <source>
        <dbReference type="HAMAP-Rule" id="MF_01416"/>
    </source>
</evidence>
<evidence type="ECO:0000256" key="1">
    <source>
        <dbReference type="ARBA" id="ARBA00004370"/>
    </source>
</evidence>
<dbReference type="GO" id="GO:0045259">
    <property type="term" value="C:proton-transporting ATP synthase complex"/>
    <property type="evidence" value="ECO:0007669"/>
    <property type="project" value="UniProtKB-KW"/>
</dbReference>
<dbReference type="GO" id="GO:0005886">
    <property type="term" value="C:plasma membrane"/>
    <property type="evidence" value="ECO:0007669"/>
    <property type="project" value="UniProtKB-SubCell"/>
</dbReference>
<dbReference type="Pfam" id="PF00213">
    <property type="entry name" value="OSCP"/>
    <property type="match status" value="1"/>
</dbReference>
<dbReference type="EMBL" id="JAMQGP010000001">
    <property type="protein sequence ID" value="MCM2678121.1"/>
    <property type="molecule type" value="Genomic_DNA"/>
</dbReference>
<proteinExistence type="inferred from homology"/>
<protein>
    <recommendedName>
        <fullName evidence="8">ATP synthase subunit delta</fullName>
    </recommendedName>
    <alternativeName>
        <fullName evidence="8">ATP synthase F(1) sector subunit delta</fullName>
    </alternativeName>
    <alternativeName>
        <fullName evidence="8">F-type ATPase subunit delta</fullName>
        <shortName evidence="8">F-ATPase subunit delta</shortName>
    </alternativeName>
</protein>
<keyword evidence="5 8" id="KW-0472">Membrane</keyword>
<accession>A0AA41W3I2</accession>
<dbReference type="InterPro" id="IPR000711">
    <property type="entry name" value="ATPase_OSCP/dsu"/>
</dbReference>
<evidence type="ECO:0000256" key="4">
    <source>
        <dbReference type="ARBA" id="ARBA00023065"/>
    </source>
</evidence>
<reference evidence="9 10" key="1">
    <citation type="journal article" date="2013" name="Antonie Van Leeuwenhoek">
        <title>Echinimonas agarilytica gen. nov., sp. nov., a new gammaproteobacterium isolated from the sea urchin Strongylocentrotus intermedius.</title>
        <authorList>
            <person name="Nedashkovskaya O.I."/>
            <person name="Stenkova A.M."/>
            <person name="Zhukova N.V."/>
            <person name="Van Trappen S."/>
            <person name="Lee J.S."/>
            <person name="Kim S.B."/>
        </authorList>
    </citation>
    <scope>NUCLEOTIDE SEQUENCE [LARGE SCALE GENOMIC DNA]</scope>
    <source>
        <strain evidence="9 10">KMM 6351</strain>
    </source>
</reference>
<dbReference type="PRINTS" id="PR00125">
    <property type="entry name" value="ATPASEDELTA"/>
</dbReference>
<evidence type="ECO:0000256" key="5">
    <source>
        <dbReference type="ARBA" id="ARBA00023136"/>
    </source>
</evidence>
<keyword evidence="4 8" id="KW-0406">Ion transport</keyword>
<keyword evidence="10" id="KW-1185">Reference proteome</keyword>
<evidence type="ECO:0000313" key="10">
    <source>
        <dbReference type="Proteomes" id="UP001165393"/>
    </source>
</evidence>
<comment type="function">
    <text evidence="8">This protein is part of the stalk that links CF(0) to CF(1). It either transmits conformational changes from CF(0) to CF(1) or is implicated in proton conduction.</text>
</comment>
<comment type="function">
    <text evidence="8">F(1)F(0) ATP synthase produces ATP from ADP in the presence of a proton or sodium gradient. F-type ATPases consist of two structural domains, F(1) containing the extramembraneous catalytic core and F(0) containing the membrane proton channel, linked together by a central stalk and a peripheral stalk. During catalysis, ATP synthesis in the catalytic domain of F(1) is coupled via a rotary mechanism of the central stalk subunits to proton translocation.</text>
</comment>
<dbReference type="HAMAP" id="MF_01416">
    <property type="entry name" value="ATP_synth_delta_bact"/>
    <property type="match status" value="1"/>
</dbReference>
<dbReference type="Proteomes" id="UP001165393">
    <property type="component" value="Unassembled WGS sequence"/>
</dbReference>
<comment type="similarity">
    <text evidence="8">Belongs to the ATPase delta chain family.</text>
</comment>
<dbReference type="SUPFAM" id="SSF47928">
    <property type="entry name" value="N-terminal domain of the delta subunit of the F1F0-ATP synthase"/>
    <property type="match status" value="1"/>
</dbReference>
<keyword evidence="2 8" id="KW-0813">Transport</keyword>
<organism evidence="9 10">
    <name type="scientific">Echinimonas agarilytica</name>
    <dbReference type="NCBI Taxonomy" id="1215918"/>
    <lineage>
        <taxon>Bacteria</taxon>
        <taxon>Pseudomonadati</taxon>
        <taxon>Pseudomonadota</taxon>
        <taxon>Gammaproteobacteria</taxon>
        <taxon>Alteromonadales</taxon>
        <taxon>Echinimonadaceae</taxon>
        <taxon>Echinimonas</taxon>
    </lineage>
</organism>
<keyword evidence="7 8" id="KW-0066">ATP synthesis</keyword>
<comment type="subcellular location">
    <subcellularLocation>
        <location evidence="8">Cell membrane</location>
        <topology evidence="8">Peripheral membrane protein</topology>
    </subcellularLocation>
    <subcellularLocation>
        <location evidence="1">Membrane</location>
    </subcellularLocation>
</comment>
<keyword evidence="6 8" id="KW-0139">CF(1)</keyword>
<evidence type="ECO:0000256" key="6">
    <source>
        <dbReference type="ARBA" id="ARBA00023196"/>
    </source>
</evidence>
<evidence type="ECO:0000256" key="3">
    <source>
        <dbReference type="ARBA" id="ARBA00022781"/>
    </source>
</evidence>
<name>A0AA41W3I2_9GAMM</name>
<comment type="caution">
    <text evidence="9">The sequence shown here is derived from an EMBL/GenBank/DDBJ whole genome shotgun (WGS) entry which is preliminary data.</text>
</comment>
<sequence>MSELTTVARPYAKAAFEYAVEHKALDKWSAMLSFAAEVAKNETVGTVLASGESPERVADLFIQVCGEQLDEFGQNLVKVMAENGRLLALPDVLVIYSQLVTEYQKKAEVDVESAVALTDAQQQQVSSAMSKRLAREVRLNCTVNPELVGGMIIKVDDLVIDNTVRGKLERMAEVLQS</sequence>
<dbReference type="Gene3D" id="1.10.520.20">
    <property type="entry name" value="N-terminal domain of the delta subunit of the F1F0-ATP synthase"/>
    <property type="match status" value="1"/>
</dbReference>